<evidence type="ECO:0000256" key="1">
    <source>
        <dbReference type="SAM" id="MobiDB-lite"/>
    </source>
</evidence>
<name>A0ABY0N2F2_9PSED</name>
<sequence length="37" mass="3848">MITQPGALPPQAIAQGNLPDDSAENTRSRLARGASRS</sequence>
<gene>
    <name evidence="2" type="ORF">SAMN05216591_1257</name>
</gene>
<organism evidence="2 3">
    <name type="scientific">Pseudomonas extremaustralis</name>
    <dbReference type="NCBI Taxonomy" id="359110"/>
    <lineage>
        <taxon>Bacteria</taxon>
        <taxon>Pseudomonadati</taxon>
        <taxon>Pseudomonadota</taxon>
        <taxon>Gammaproteobacteria</taxon>
        <taxon>Pseudomonadales</taxon>
        <taxon>Pseudomonadaceae</taxon>
        <taxon>Pseudomonas</taxon>
    </lineage>
</organism>
<proteinExistence type="predicted"/>
<keyword evidence="3" id="KW-1185">Reference proteome</keyword>
<dbReference type="EMBL" id="LT629689">
    <property type="protein sequence ID" value="SDE88043.1"/>
    <property type="molecule type" value="Genomic_DNA"/>
</dbReference>
<protein>
    <submittedName>
        <fullName evidence="2">Uncharacterized protein</fullName>
    </submittedName>
</protein>
<dbReference type="Proteomes" id="UP000182858">
    <property type="component" value="Chromosome I"/>
</dbReference>
<evidence type="ECO:0000313" key="2">
    <source>
        <dbReference type="EMBL" id="SDE88043.1"/>
    </source>
</evidence>
<reference evidence="2 3" key="1">
    <citation type="submission" date="2016-10" db="EMBL/GenBank/DDBJ databases">
        <authorList>
            <person name="Varghese N."/>
            <person name="Submissions S."/>
        </authorList>
    </citation>
    <scope>NUCLEOTIDE SEQUENCE [LARGE SCALE GENOMIC DNA]</scope>
    <source>
        <strain evidence="2 3">DSM 17835</strain>
    </source>
</reference>
<feature type="region of interest" description="Disordered" evidence="1">
    <location>
        <begin position="1"/>
        <end position="37"/>
    </location>
</feature>
<evidence type="ECO:0000313" key="3">
    <source>
        <dbReference type="Proteomes" id="UP000182858"/>
    </source>
</evidence>
<accession>A0ABY0N2F2</accession>